<dbReference type="Gene3D" id="3.40.50.1000">
    <property type="entry name" value="HAD superfamily/HAD-like"/>
    <property type="match status" value="1"/>
</dbReference>
<dbReference type="GO" id="GO:0009223">
    <property type="term" value="P:pyrimidine deoxyribonucleotide catabolic process"/>
    <property type="evidence" value="ECO:0007669"/>
    <property type="project" value="TreeGrafter"/>
</dbReference>
<feature type="active site" description="Proton donor" evidence="2">
    <location>
        <position position="13"/>
    </location>
</feature>
<dbReference type="PANTHER" id="PTHR16504">
    <property type="entry name" value="5'(3')-DEOXYRIBONUCLEOTIDASE"/>
    <property type="match status" value="1"/>
</dbReference>
<proteinExistence type="inferred from homology"/>
<dbReference type="Pfam" id="PF06941">
    <property type="entry name" value="NT5C"/>
    <property type="match status" value="1"/>
</dbReference>
<name>A0A086BJV9_9FLAO</name>
<dbReference type="OrthoDB" id="278110at2"/>
<organism evidence="3 4">
    <name type="scientific">Chryseobacterium piperi</name>
    <dbReference type="NCBI Taxonomy" id="558152"/>
    <lineage>
        <taxon>Bacteria</taxon>
        <taxon>Pseudomonadati</taxon>
        <taxon>Bacteroidota</taxon>
        <taxon>Flavobacteriia</taxon>
        <taxon>Flavobacteriales</taxon>
        <taxon>Weeksellaceae</taxon>
        <taxon>Chryseobacterium group</taxon>
        <taxon>Chryseobacterium</taxon>
    </lineage>
</organism>
<sequence length="187" mass="21750">MKNKRKTIAIDMDGVIADVEAQLIDWYHRDHGILISKEDMLGKPEPEAFPNKEAVLKFLHTPGFFRTLPVMPNAVEVVKELMNDYDIYIVTAAMEFPLSLYEKYEWLQEHFPFISWKNIIMCGDKSIIDTDYLIDDHIKNLDFCKGRPIMFNAGHNSNVSHHQRVHNWDEVKALFNNIKNLSETTAV</sequence>
<protein>
    <submittedName>
        <fullName evidence="3">5'-nucleotidase</fullName>
    </submittedName>
</protein>
<reference evidence="3 4" key="1">
    <citation type="submission" date="2014-07" db="EMBL/GenBank/DDBJ databases">
        <title>Genome of Chryseobacterium piperi CTM.</title>
        <authorList>
            <person name="Pipes S.E."/>
            <person name="Stropko S.J."/>
            <person name="Newman J.D."/>
        </authorList>
    </citation>
    <scope>NUCLEOTIDE SEQUENCE [LARGE SCALE GENOMIC DNA]</scope>
    <source>
        <strain evidence="3 4">CTM</strain>
    </source>
</reference>
<dbReference type="InterPro" id="IPR010708">
    <property type="entry name" value="5'(3')-deoxyribonucleotidase"/>
</dbReference>
<keyword evidence="4" id="KW-1185">Reference proteome</keyword>
<evidence type="ECO:0000313" key="4">
    <source>
        <dbReference type="Proteomes" id="UP000028709"/>
    </source>
</evidence>
<dbReference type="Gene3D" id="1.10.40.40">
    <property type="entry name" value="Deoxyribonucleotidase, domain 2"/>
    <property type="match status" value="1"/>
</dbReference>
<dbReference type="eggNOG" id="COG4502">
    <property type="taxonomic scope" value="Bacteria"/>
</dbReference>
<evidence type="ECO:0000313" key="3">
    <source>
        <dbReference type="EMBL" id="KFF29223.1"/>
    </source>
</evidence>
<dbReference type="RefSeq" id="WP_034682764.1">
    <property type="nucleotide sequence ID" value="NZ_CP023049.2"/>
</dbReference>
<dbReference type="PANTHER" id="PTHR16504:SF4">
    <property type="entry name" value="5'(3')-DEOXYRIBONUCLEOTIDASE"/>
    <property type="match status" value="1"/>
</dbReference>
<dbReference type="SFLD" id="SFLDG01146">
    <property type="entry name" value="C1.2.2"/>
    <property type="match status" value="1"/>
</dbReference>
<evidence type="ECO:0000256" key="2">
    <source>
        <dbReference type="PIRSR" id="PIRSR610708-1"/>
    </source>
</evidence>
<comment type="caution">
    <text evidence="3">The sequence shown here is derived from an EMBL/GenBank/DDBJ whole genome shotgun (WGS) entry which is preliminary data.</text>
</comment>
<dbReference type="KEGG" id="cpip:CJF12_05395"/>
<gene>
    <name evidence="3" type="ORF">IQ37_06600</name>
</gene>
<feature type="active site" description="Nucleophile" evidence="2">
    <location>
        <position position="11"/>
    </location>
</feature>
<dbReference type="InterPro" id="IPR023214">
    <property type="entry name" value="HAD_sf"/>
</dbReference>
<dbReference type="Proteomes" id="UP000028709">
    <property type="component" value="Unassembled WGS sequence"/>
</dbReference>
<dbReference type="SFLD" id="SFLDS00003">
    <property type="entry name" value="Haloacid_Dehalogenase"/>
    <property type="match status" value="1"/>
</dbReference>
<evidence type="ECO:0000256" key="1">
    <source>
        <dbReference type="ARBA" id="ARBA00009589"/>
    </source>
</evidence>
<comment type="similarity">
    <text evidence="1">Belongs to the 5'(3')-deoxyribonucleotidase family.</text>
</comment>
<dbReference type="AlphaFoldDB" id="A0A086BJV9"/>
<dbReference type="EMBL" id="JPRJ01000008">
    <property type="protein sequence ID" value="KFF29223.1"/>
    <property type="molecule type" value="Genomic_DNA"/>
</dbReference>
<dbReference type="SFLD" id="SFLDG01126">
    <property type="entry name" value="C1.2:_Nucleotidase_Like"/>
    <property type="match status" value="1"/>
</dbReference>
<dbReference type="GO" id="GO:0008253">
    <property type="term" value="F:5'-nucleotidase activity"/>
    <property type="evidence" value="ECO:0007669"/>
    <property type="project" value="InterPro"/>
</dbReference>
<dbReference type="InterPro" id="IPR036412">
    <property type="entry name" value="HAD-like_sf"/>
</dbReference>
<dbReference type="STRING" id="558152.IQ37_06600"/>
<accession>A0A086BJV9</accession>
<dbReference type="SUPFAM" id="SSF56784">
    <property type="entry name" value="HAD-like"/>
    <property type="match status" value="1"/>
</dbReference>